<comment type="caution">
    <text evidence="1">The sequence shown here is derived from an EMBL/GenBank/DDBJ whole genome shotgun (WGS) entry which is preliminary data.</text>
</comment>
<proteinExistence type="predicted"/>
<dbReference type="Proteomes" id="UP001158087">
    <property type="component" value="Unassembled WGS sequence"/>
</dbReference>
<dbReference type="EMBL" id="JAODYY010000015">
    <property type="protein sequence ID" value="MDH0126693.1"/>
    <property type="molecule type" value="Genomic_DNA"/>
</dbReference>
<protein>
    <submittedName>
        <fullName evidence="1">Uncharacterized protein</fullName>
    </submittedName>
</protein>
<evidence type="ECO:0000313" key="2">
    <source>
        <dbReference type="Proteomes" id="UP001158087"/>
    </source>
</evidence>
<organism evidence="1 2">
    <name type="scientific">Brucella intermedia GD04153</name>
    <dbReference type="NCBI Taxonomy" id="2975438"/>
    <lineage>
        <taxon>Bacteria</taxon>
        <taxon>Pseudomonadati</taxon>
        <taxon>Pseudomonadota</taxon>
        <taxon>Alphaproteobacteria</taxon>
        <taxon>Hyphomicrobiales</taxon>
        <taxon>Brucellaceae</taxon>
        <taxon>Brucella/Ochrobactrum group</taxon>
        <taxon>Brucella</taxon>
    </lineage>
</organism>
<gene>
    <name evidence="1" type="ORF">N7376_22205</name>
</gene>
<reference evidence="1" key="1">
    <citation type="submission" date="2022-09" db="EMBL/GenBank/DDBJ databases">
        <title>Intensive care unit water sources are persistently colonized with multi-drug resistant bacteria and are the site of extensive horizontal gene transfer of antibiotic resistance genes.</title>
        <authorList>
            <person name="Diorio-Toth L."/>
        </authorList>
    </citation>
    <scope>NUCLEOTIDE SEQUENCE</scope>
    <source>
        <strain evidence="1">GD04153</strain>
    </source>
</reference>
<name>A0AA42H119_9HYPH</name>
<accession>A0AA42H119</accession>
<evidence type="ECO:0000313" key="1">
    <source>
        <dbReference type="EMBL" id="MDH0126693.1"/>
    </source>
</evidence>
<sequence length="114" mass="12851">MPLNKALMITPEMKQATALAAAVETYRKAIQSLIDGKAQEKQYDDGNSLASYVNSTVPEWAAEAQTFVVWRDQVWAYALAELLKVQKAEREQPTVDDFLAELPAFEWQRTGESE</sequence>
<dbReference type="AlphaFoldDB" id="A0AA42H119"/>